<keyword evidence="4" id="KW-0997">Cell inner membrane</keyword>
<dbReference type="RefSeq" id="XP_046123127.1">
    <property type="nucleotide sequence ID" value="XM_046264493.1"/>
</dbReference>
<dbReference type="Proteomes" id="UP000887229">
    <property type="component" value="Unassembled WGS sequence"/>
</dbReference>
<keyword evidence="3" id="KW-1003">Cell membrane</keyword>
<gene>
    <name evidence="9" type="ORF">F5Z01DRAFT_669924</name>
</gene>
<feature type="transmembrane region" description="Helical" evidence="8">
    <location>
        <begin position="243"/>
        <end position="264"/>
    </location>
</feature>
<keyword evidence="6 8" id="KW-1133">Transmembrane helix</keyword>
<keyword evidence="2" id="KW-0813">Transport</keyword>
<dbReference type="GO" id="GO:0005886">
    <property type="term" value="C:plasma membrane"/>
    <property type="evidence" value="ECO:0007669"/>
    <property type="project" value="UniProtKB-SubCell"/>
</dbReference>
<evidence type="ECO:0000256" key="8">
    <source>
        <dbReference type="SAM" id="Phobius"/>
    </source>
</evidence>
<feature type="transmembrane region" description="Helical" evidence="8">
    <location>
        <begin position="302"/>
        <end position="326"/>
    </location>
</feature>
<comment type="subcellular location">
    <subcellularLocation>
        <location evidence="1">Cell inner membrane</location>
        <topology evidence="1">Multi-pass membrane protein</topology>
    </subcellularLocation>
</comment>
<dbReference type="EMBL" id="MU251242">
    <property type="protein sequence ID" value="KAG9259203.1"/>
    <property type="molecule type" value="Genomic_DNA"/>
</dbReference>
<evidence type="ECO:0000256" key="5">
    <source>
        <dbReference type="ARBA" id="ARBA00022692"/>
    </source>
</evidence>
<proteinExistence type="predicted"/>
<keyword evidence="7 8" id="KW-0472">Membrane</keyword>
<protein>
    <recommendedName>
        <fullName evidence="11">Sulphur transport domain-containing protein</fullName>
    </recommendedName>
</protein>
<feature type="transmembrane region" description="Helical" evidence="8">
    <location>
        <begin position="154"/>
        <end position="177"/>
    </location>
</feature>
<name>A0A9P7ZY46_9HYPO</name>
<dbReference type="PANTHER" id="PTHR30574">
    <property type="entry name" value="INNER MEMBRANE PROTEIN YEDE"/>
    <property type="match status" value="1"/>
</dbReference>
<dbReference type="PANTHER" id="PTHR30574:SF1">
    <property type="entry name" value="SULPHUR TRANSPORT DOMAIN-CONTAINING PROTEIN"/>
    <property type="match status" value="1"/>
</dbReference>
<dbReference type="Pfam" id="PF04143">
    <property type="entry name" value="Sulf_transp"/>
    <property type="match status" value="1"/>
</dbReference>
<evidence type="ECO:0000256" key="4">
    <source>
        <dbReference type="ARBA" id="ARBA00022519"/>
    </source>
</evidence>
<dbReference type="InterPro" id="IPR007272">
    <property type="entry name" value="Sulf_transp_TsuA/YedE"/>
</dbReference>
<evidence type="ECO:0008006" key="11">
    <source>
        <dbReference type="Google" id="ProtNLM"/>
    </source>
</evidence>
<evidence type="ECO:0000313" key="9">
    <source>
        <dbReference type="EMBL" id="KAG9259203.1"/>
    </source>
</evidence>
<dbReference type="OrthoDB" id="10254418at2759"/>
<comment type="caution">
    <text evidence="9">The sequence shown here is derived from an EMBL/GenBank/DDBJ whole genome shotgun (WGS) entry which is preliminary data.</text>
</comment>
<keyword evidence="5 8" id="KW-0812">Transmembrane</keyword>
<feature type="transmembrane region" description="Helical" evidence="8">
    <location>
        <begin position="37"/>
        <end position="59"/>
    </location>
</feature>
<dbReference type="GeneID" id="70295396"/>
<accession>A0A9P7ZY46</accession>
<feature type="transmembrane region" description="Helical" evidence="8">
    <location>
        <begin position="189"/>
        <end position="206"/>
    </location>
</feature>
<evidence type="ECO:0000313" key="10">
    <source>
        <dbReference type="Proteomes" id="UP000887229"/>
    </source>
</evidence>
<sequence>MATFLSGAAFGAAMLAAGFYNPAIVLAQLKFENSHMIQAFLAATATSAVAYTVVEKLGVVSLTPRSNSPLGVLSKYDGNIIGGSLLGAGMALSGSCPGTMLAQMGAGVTTGFYVFQGAVLGGILYTGFIARAVKASNDKAGTKADVSTLNEALGLSRTATAALLEMACAAAIIGTVVYTSPAPGLKIPGWQGGLLIGCAQLFSMLTRRSMMGVSGSYEEAGKHFWWLLGGAGSASQPGYANMVFAGGVAAGAWALGRLVPGIVVGPVKELSPALAISGGALMIIGSRLAGGCTSGHGISGMSLLSTSSVITIMSMFGAGSAVALSFL</sequence>
<evidence type="ECO:0000256" key="1">
    <source>
        <dbReference type="ARBA" id="ARBA00004429"/>
    </source>
</evidence>
<evidence type="ECO:0000256" key="6">
    <source>
        <dbReference type="ARBA" id="ARBA00022989"/>
    </source>
</evidence>
<organism evidence="9 10">
    <name type="scientific">Emericellopsis atlantica</name>
    <dbReference type="NCBI Taxonomy" id="2614577"/>
    <lineage>
        <taxon>Eukaryota</taxon>
        <taxon>Fungi</taxon>
        <taxon>Dikarya</taxon>
        <taxon>Ascomycota</taxon>
        <taxon>Pezizomycotina</taxon>
        <taxon>Sordariomycetes</taxon>
        <taxon>Hypocreomycetidae</taxon>
        <taxon>Hypocreales</taxon>
        <taxon>Bionectriaceae</taxon>
        <taxon>Emericellopsis</taxon>
    </lineage>
</organism>
<feature type="transmembrane region" description="Helical" evidence="8">
    <location>
        <begin position="112"/>
        <end position="133"/>
    </location>
</feature>
<evidence type="ECO:0000256" key="2">
    <source>
        <dbReference type="ARBA" id="ARBA00022448"/>
    </source>
</evidence>
<evidence type="ECO:0000256" key="7">
    <source>
        <dbReference type="ARBA" id="ARBA00023136"/>
    </source>
</evidence>
<dbReference type="AlphaFoldDB" id="A0A9P7ZY46"/>
<reference evidence="9" key="1">
    <citation type="journal article" date="2021" name="IMA Fungus">
        <title>Genomic characterization of three marine fungi, including Emericellopsis atlantica sp. nov. with signatures of a generalist lifestyle and marine biomass degradation.</title>
        <authorList>
            <person name="Hagestad O.C."/>
            <person name="Hou L."/>
            <person name="Andersen J.H."/>
            <person name="Hansen E.H."/>
            <person name="Altermark B."/>
            <person name="Li C."/>
            <person name="Kuhnert E."/>
            <person name="Cox R.J."/>
            <person name="Crous P.W."/>
            <person name="Spatafora J.W."/>
            <person name="Lail K."/>
            <person name="Amirebrahimi M."/>
            <person name="Lipzen A."/>
            <person name="Pangilinan J."/>
            <person name="Andreopoulos W."/>
            <person name="Hayes R.D."/>
            <person name="Ng V."/>
            <person name="Grigoriev I.V."/>
            <person name="Jackson S.A."/>
            <person name="Sutton T.D.S."/>
            <person name="Dobson A.D.W."/>
            <person name="Rama T."/>
        </authorList>
    </citation>
    <scope>NUCLEOTIDE SEQUENCE</scope>
    <source>
        <strain evidence="9">TS7</strain>
    </source>
</reference>
<feature type="transmembrane region" description="Helical" evidence="8">
    <location>
        <begin position="80"/>
        <end position="100"/>
    </location>
</feature>
<evidence type="ECO:0000256" key="3">
    <source>
        <dbReference type="ARBA" id="ARBA00022475"/>
    </source>
</evidence>
<feature type="transmembrane region" description="Helical" evidence="8">
    <location>
        <begin position="270"/>
        <end position="290"/>
    </location>
</feature>
<keyword evidence="10" id="KW-1185">Reference proteome</keyword>